<dbReference type="GO" id="GO:0016925">
    <property type="term" value="P:protein sumoylation"/>
    <property type="evidence" value="ECO:0007669"/>
    <property type="project" value="TreeGrafter"/>
</dbReference>
<evidence type="ECO:0000313" key="6">
    <source>
        <dbReference type="EMBL" id="SZX67201.1"/>
    </source>
</evidence>
<dbReference type="PANTHER" id="PTHR10782">
    <property type="entry name" value="ZINC FINGER MIZ DOMAIN-CONTAINING PROTEIN"/>
    <property type="match status" value="1"/>
</dbReference>
<dbReference type="PROSITE" id="PS50800">
    <property type="entry name" value="SAP"/>
    <property type="match status" value="1"/>
</dbReference>
<dbReference type="Proteomes" id="UP000256970">
    <property type="component" value="Unassembled WGS sequence"/>
</dbReference>
<dbReference type="GO" id="GO:0000785">
    <property type="term" value="C:chromatin"/>
    <property type="evidence" value="ECO:0007669"/>
    <property type="project" value="TreeGrafter"/>
</dbReference>
<keyword evidence="3" id="KW-0862">Zinc</keyword>
<feature type="region of interest" description="Disordered" evidence="4">
    <location>
        <begin position="633"/>
        <end position="678"/>
    </location>
</feature>
<dbReference type="EMBL" id="FNXT01000776">
    <property type="protein sequence ID" value="SZX67201.1"/>
    <property type="molecule type" value="Genomic_DNA"/>
</dbReference>
<feature type="domain" description="SAP" evidence="5">
    <location>
        <begin position="15"/>
        <end position="49"/>
    </location>
</feature>
<keyword evidence="1" id="KW-0479">Metal-binding</keyword>
<dbReference type="SUPFAM" id="SSF57903">
    <property type="entry name" value="FYVE/PHD zinc finger"/>
    <property type="match status" value="1"/>
</dbReference>
<dbReference type="SMART" id="SM00249">
    <property type="entry name" value="PHD"/>
    <property type="match status" value="1"/>
</dbReference>
<dbReference type="GO" id="GO:0061665">
    <property type="term" value="F:SUMO ligase activity"/>
    <property type="evidence" value="ECO:0007669"/>
    <property type="project" value="TreeGrafter"/>
</dbReference>
<dbReference type="GO" id="GO:0008270">
    <property type="term" value="F:zinc ion binding"/>
    <property type="evidence" value="ECO:0007669"/>
    <property type="project" value="UniProtKB-KW"/>
</dbReference>
<gene>
    <name evidence="6" type="ORF">BQ4739_LOCUS7621</name>
</gene>
<evidence type="ECO:0000259" key="5">
    <source>
        <dbReference type="PROSITE" id="PS50800"/>
    </source>
</evidence>
<dbReference type="PANTHER" id="PTHR10782:SF4">
    <property type="entry name" value="TONALLI, ISOFORM E"/>
    <property type="match status" value="1"/>
</dbReference>
<feature type="region of interest" description="Disordered" evidence="4">
    <location>
        <begin position="954"/>
        <end position="982"/>
    </location>
</feature>
<keyword evidence="7" id="KW-1185">Reference proteome</keyword>
<feature type="compositionally biased region" description="Low complexity" evidence="4">
    <location>
        <begin position="954"/>
        <end position="970"/>
    </location>
</feature>
<dbReference type="InterPro" id="IPR013083">
    <property type="entry name" value="Znf_RING/FYVE/PHD"/>
</dbReference>
<sequence>MAQEIVNLNVIKAKVQTFKLEQLKEVLQQLSMSRSGKKEELSNRILDLFKDAAHLNSSGHRVVDQDRLTNAALVVDAVYRRLRDAELKHLAQTHRSVALHRHVDEVEARYRTAAGGANKRARITAPAAAPAAARPPVAGGELGIEEVIGRFLDGSEGLGLLNTQVRCLCAAATRVEPLLQCCGACCGVWQHVECVKQQLTLKPGLPPLRDAVTHTPLVQRAAFFCERCRVSRADPFWELFDPTVMLPVLGRPNGRSMTVGPVPDVPCSGTGMREVLLSRHQVTLLKAKEAEYKLQAFCLQLDDPVPFRFHWPMAANLTWSGSGTLLQQTVPACRRGHVKLGTNQRDEPYDLAAAVRGFPTSHGPCTVSIELRYAEPEPHYIFMVAIMRRRTREQVKALMKQPESLEAAVERVRRHMRGGSSSSGGAAASSSTAAAAAAANGHAGAAGVIDDDDDVVMGNTVVSLKDPYSNQRMVTAARFVDTAGAAPSAFDLDSFLEVAQATRKWMDPHSSKPSCVQSLQVDAYLTHILRVLAGLPEVTEVEITPEAHWRPAGSAAAFMCVLEQARDMRAAAAAAAAAAACAAAAAGAAAGDSDEEDDEELFRREIAQMQDRKPQLLPQKGGAVEVIEILDSDDEQPAQQQQQQQQQPAAAAAAGVGTRPLAAGEQQQQQQPQQRAQGGMVIRIPARTQLQQAAAAAGGVVSPRQQQQGITLGSAARAAAATAAAAVGPPVPVATGGGQQQLAQGIAGSRPHSITQTSGAAGALQQQQQQIQQLAPHHHQQQQQVPGAAMLQQQLPAGMMQQQQPQQQQQRLQVLPAGCGGGLGAPQGPGPMLMVQGSSMAMQGSLPMLSLAMGSMGMPGVQQQLQGQMPMPLQQVQYAPQPGLQFVYQAGSPVLYSYPQGLPPQQHQQQQQPVQYVNVQQQQPLGVPVYQQQQQQNPYQAYVPQQVYQHEQQVPVYQHQQQQPPQQQQQLGGYTAAGGTYQ</sequence>
<evidence type="ECO:0000256" key="3">
    <source>
        <dbReference type="ARBA" id="ARBA00022833"/>
    </source>
</evidence>
<evidence type="ECO:0000256" key="2">
    <source>
        <dbReference type="ARBA" id="ARBA00022771"/>
    </source>
</evidence>
<dbReference type="AlphaFoldDB" id="A0A383VPU2"/>
<dbReference type="STRING" id="3088.A0A383VPU2"/>
<evidence type="ECO:0000313" key="7">
    <source>
        <dbReference type="Proteomes" id="UP000256970"/>
    </source>
</evidence>
<dbReference type="InterPro" id="IPR001965">
    <property type="entry name" value="Znf_PHD"/>
</dbReference>
<evidence type="ECO:0000256" key="1">
    <source>
        <dbReference type="ARBA" id="ARBA00022723"/>
    </source>
</evidence>
<feature type="compositionally biased region" description="Low complexity" evidence="4">
    <location>
        <begin position="662"/>
        <end position="678"/>
    </location>
</feature>
<keyword evidence="2" id="KW-0863">Zinc-finger</keyword>
<dbReference type="SUPFAM" id="SSF68906">
    <property type="entry name" value="SAP domain"/>
    <property type="match status" value="1"/>
</dbReference>
<organism evidence="6 7">
    <name type="scientific">Tetradesmus obliquus</name>
    <name type="common">Green alga</name>
    <name type="synonym">Acutodesmus obliquus</name>
    <dbReference type="NCBI Taxonomy" id="3088"/>
    <lineage>
        <taxon>Eukaryota</taxon>
        <taxon>Viridiplantae</taxon>
        <taxon>Chlorophyta</taxon>
        <taxon>core chlorophytes</taxon>
        <taxon>Chlorophyceae</taxon>
        <taxon>CS clade</taxon>
        <taxon>Sphaeropleales</taxon>
        <taxon>Scenedesmaceae</taxon>
        <taxon>Tetradesmus</taxon>
    </lineage>
</organism>
<dbReference type="Gene3D" id="3.30.40.10">
    <property type="entry name" value="Zinc/RING finger domain, C3HC4 (zinc finger)"/>
    <property type="match status" value="2"/>
</dbReference>
<name>A0A383VPU2_TETOB</name>
<dbReference type="InterPro" id="IPR036361">
    <property type="entry name" value="SAP_dom_sf"/>
</dbReference>
<evidence type="ECO:0000256" key="4">
    <source>
        <dbReference type="SAM" id="MobiDB-lite"/>
    </source>
</evidence>
<reference evidence="6 7" key="1">
    <citation type="submission" date="2016-10" db="EMBL/GenBank/DDBJ databases">
        <authorList>
            <person name="Cai Z."/>
        </authorList>
    </citation>
    <scope>NUCLEOTIDE SEQUENCE [LARGE SCALE GENOMIC DNA]</scope>
</reference>
<proteinExistence type="predicted"/>
<dbReference type="InterPro" id="IPR003034">
    <property type="entry name" value="SAP_dom"/>
</dbReference>
<feature type="compositionally biased region" description="Low complexity" evidence="4">
    <location>
        <begin position="637"/>
        <end position="654"/>
    </location>
</feature>
<dbReference type="InterPro" id="IPR011011">
    <property type="entry name" value="Znf_FYVE_PHD"/>
</dbReference>
<accession>A0A383VPU2</accession>
<protein>
    <recommendedName>
        <fullName evidence="5">SAP domain-containing protein</fullName>
    </recommendedName>
</protein>